<dbReference type="Pfam" id="PF04081">
    <property type="entry name" value="DNA_pol_delta_4"/>
    <property type="match status" value="1"/>
</dbReference>
<protein>
    <recommendedName>
        <fullName evidence="4">DNA polymerase delta subunit 4</fullName>
    </recommendedName>
</protein>
<dbReference type="GO" id="GO:0006261">
    <property type="term" value="P:DNA-templated DNA replication"/>
    <property type="evidence" value="ECO:0007669"/>
    <property type="project" value="TreeGrafter"/>
</dbReference>
<evidence type="ECO:0000256" key="1">
    <source>
        <dbReference type="SAM" id="MobiDB-lite"/>
    </source>
</evidence>
<organism evidence="2 3">
    <name type="scientific">Acorus calamus</name>
    <name type="common">Sweet flag</name>
    <dbReference type="NCBI Taxonomy" id="4465"/>
    <lineage>
        <taxon>Eukaryota</taxon>
        <taxon>Viridiplantae</taxon>
        <taxon>Streptophyta</taxon>
        <taxon>Embryophyta</taxon>
        <taxon>Tracheophyta</taxon>
        <taxon>Spermatophyta</taxon>
        <taxon>Magnoliopsida</taxon>
        <taxon>Liliopsida</taxon>
        <taxon>Acoraceae</taxon>
        <taxon>Acorus</taxon>
    </lineage>
</organism>
<dbReference type="EMBL" id="JAUJYO010000020">
    <property type="protein sequence ID" value="KAK1286437.1"/>
    <property type="molecule type" value="Genomic_DNA"/>
</dbReference>
<dbReference type="PANTHER" id="PTHR14303">
    <property type="entry name" value="DNA POLYMERASE DELTA SUBUNIT 4"/>
    <property type="match status" value="1"/>
</dbReference>
<comment type="caution">
    <text evidence="2">The sequence shown here is derived from an EMBL/GenBank/DDBJ whole genome shotgun (WGS) entry which is preliminary data.</text>
</comment>
<evidence type="ECO:0008006" key="4">
    <source>
        <dbReference type="Google" id="ProtNLM"/>
    </source>
</evidence>
<dbReference type="AlphaFoldDB" id="A0AAV9CCJ1"/>
<name>A0AAV9CCJ1_ACOCL</name>
<sequence>MKSFYRQRKKSSSASGAGKAKATSTSKSKSSKPSALGSHGSFNLHGDYGREEEMMRKFDMDMTYGPCLGMTRLQRWERAHNLGLNPPRDIEHLLRGDSGGGNVGLECLWDGCI</sequence>
<gene>
    <name evidence="2" type="ORF">QJS10_CPB20g01078</name>
</gene>
<evidence type="ECO:0000313" key="3">
    <source>
        <dbReference type="Proteomes" id="UP001180020"/>
    </source>
</evidence>
<dbReference type="GO" id="GO:0000731">
    <property type="term" value="P:DNA synthesis involved in DNA repair"/>
    <property type="evidence" value="ECO:0007669"/>
    <property type="project" value="InterPro"/>
</dbReference>
<feature type="compositionally biased region" description="Basic residues" evidence="1">
    <location>
        <begin position="1"/>
        <end position="11"/>
    </location>
</feature>
<dbReference type="GO" id="GO:0003887">
    <property type="term" value="F:DNA-directed DNA polymerase activity"/>
    <property type="evidence" value="ECO:0007669"/>
    <property type="project" value="TreeGrafter"/>
</dbReference>
<feature type="compositionally biased region" description="Low complexity" evidence="1">
    <location>
        <begin position="12"/>
        <end position="35"/>
    </location>
</feature>
<evidence type="ECO:0000313" key="2">
    <source>
        <dbReference type="EMBL" id="KAK1286437.1"/>
    </source>
</evidence>
<dbReference type="Proteomes" id="UP001180020">
    <property type="component" value="Unassembled WGS sequence"/>
</dbReference>
<dbReference type="InterPro" id="IPR007218">
    <property type="entry name" value="DNA_pol_delta_4"/>
</dbReference>
<dbReference type="GO" id="GO:0043625">
    <property type="term" value="C:delta DNA polymerase complex"/>
    <property type="evidence" value="ECO:0007669"/>
    <property type="project" value="TreeGrafter"/>
</dbReference>
<reference evidence="2" key="2">
    <citation type="submission" date="2023-06" db="EMBL/GenBank/DDBJ databases">
        <authorList>
            <person name="Ma L."/>
            <person name="Liu K.-W."/>
            <person name="Li Z."/>
            <person name="Hsiao Y.-Y."/>
            <person name="Qi Y."/>
            <person name="Fu T."/>
            <person name="Tang G."/>
            <person name="Zhang D."/>
            <person name="Sun W.-H."/>
            <person name="Liu D.-K."/>
            <person name="Li Y."/>
            <person name="Chen G.-Z."/>
            <person name="Liu X.-D."/>
            <person name="Liao X.-Y."/>
            <person name="Jiang Y.-T."/>
            <person name="Yu X."/>
            <person name="Hao Y."/>
            <person name="Huang J."/>
            <person name="Zhao X.-W."/>
            <person name="Ke S."/>
            <person name="Chen Y.-Y."/>
            <person name="Wu W.-L."/>
            <person name="Hsu J.-L."/>
            <person name="Lin Y.-F."/>
            <person name="Huang M.-D."/>
            <person name="Li C.-Y."/>
            <person name="Huang L."/>
            <person name="Wang Z.-W."/>
            <person name="Zhao X."/>
            <person name="Zhong W.-Y."/>
            <person name="Peng D.-H."/>
            <person name="Ahmad S."/>
            <person name="Lan S."/>
            <person name="Zhang J.-S."/>
            <person name="Tsai W.-C."/>
            <person name="Van De Peer Y."/>
            <person name="Liu Z.-J."/>
        </authorList>
    </citation>
    <scope>NUCLEOTIDE SEQUENCE</scope>
    <source>
        <strain evidence="2">CP</strain>
        <tissue evidence="2">Leaves</tissue>
    </source>
</reference>
<keyword evidence="3" id="KW-1185">Reference proteome</keyword>
<dbReference type="PANTHER" id="PTHR14303:SF0">
    <property type="entry name" value="DNA POLYMERASE DELTA SUBUNIT 4"/>
    <property type="match status" value="1"/>
</dbReference>
<accession>A0AAV9CCJ1</accession>
<reference evidence="2" key="1">
    <citation type="journal article" date="2023" name="Nat. Commun.">
        <title>Diploid and tetraploid genomes of Acorus and the evolution of monocots.</title>
        <authorList>
            <person name="Ma L."/>
            <person name="Liu K.W."/>
            <person name="Li Z."/>
            <person name="Hsiao Y.Y."/>
            <person name="Qi Y."/>
            <person name="Fu T."/>
            <person name="Tang G.D."/>
            <person name="Zhang D."/>
            <person name="Sun W.H."/>
            <person name="Liu D.K."/>
            <person name="Li Y."/>
            <person name="Chen G.Z."/>
            <person name="Liu X.D."/>
            <person name="Liao X.Y."/>
            <person name="Jiang Y.T."/>
            <person name="Yu X."/>
            <person name="Hao Y."/>
            <person name="Huang J."/>
            <person name="Zhao X.W."/>
            <person name="Ke S."/>
            <person name="Chen Y.Y."/>
            <person name="Wu W.L."/>
            <person name="Hsu J.L."/>
            <person name="Lin Y.F."/>
            <person name="Huang M.D."/>
            <person name="Li C.Y."/>
            <person name="Huang L."/>
            <person name="Wang Z.W."/>
            <person name="Zhao X."/>
            <person name="Zhong W.Y."/>
            <person name="Peng D.H."/>
            <person name="Ahmad S."/>
            <person name="Lan S."/>
            <person name="Zhang J.S."/>
            <person name="Tsai W.C."/>
            <person name="Van de Peer Y."/>
            <person name="Liu Z.J."/>
        </authorList>
    </citation>
    <scope>NUCLEOTIDE SEQUENCE</scope>
    <source>
        <strain evidence="2">CP</strain>
    </source>
</reference>
<feature type="region of interest" description="Disordered" evidence="1">
    <location>
        <begin position="1"/>
        <end position="45"/>
    </location>
</feature>
<proteinExistence type="predicted"/>